<protein>
    <submittedName>
        <fullName evidence="1">Uncharacterized protein</fullName>
    </submittedName>
</protein>
<accession>A0AAN5D3D2</accession>
<name>A0AAN5D3D2_9BILA</name>
<dbReference type="PANTHER" id="PTHR22744">
    <property type="entry name" value="HELIX LOOP HELIX PROTEIN 21-RELATED"/>
    <property type="match status" value="1"/>
</dbReference>
<dbReference type="PANTHER" id="PTHR22744:SF14">
    <property type="entry name" value="BTB DOMAIN-CONTAINING PROTEIN-RELATED"/>
    <property type="match status" value="1"/>
</dbReference>
<feature type="non-terminal residue" evidence="1">
    <location>
        <position position="1"/>
    </location>
</feature>
<evidence type="ECO:0000313" key="2">
    <source>
        <dbReference type="Proteomes" id="UP001328107"/>
    </source>
</evidence>
<reference evidence="2" key="1">
    <citation type="submission" date="2022-10" db="EMBL/GenBank/DDBJ databases">
        <title>Genome assembly of Pristionchus species.</title>
        <authorList>
            <person name="Yoshida K."/>
            <person name="Sommer R.J."/>
        </authorList>
    </citation>
    <scope>NUCLEOTIDE SEQUENCE [LARGE SCALE GENOMIC DNA]</scope>
    <source>
        <strain evidence="2">RS5460</strain>
    </source>
</reference>
<dbReference type="Proteomes" id="UP001328107">
    <property type="component" value="Unassembled WGS sequence"/>
</dbReference>
<comment type="caution">
    <text evidence="1">The sequence shown here is derived from an EMBL/GenBank/DDBJ whole genome shotgun (WGS) entry which is preliminary data.</text>
</comment>
<proteinExistence type="predicted"/>
<gene>
    <name evidence="1" type="ORF">PMAYCL1PPCAC_25532</name>
</gene>
<dbReference type="AlphaFoldDB" id="A0AAN5D3D2"/>
<keyword evidence="2" id="KW-1185">Reference proteome</keyword>
<sequence>ADQFQMEFVVDQSEKYLIQSKGFNEVQKLLFADKYRLSSLKSSSEYDNISAETKVLILDKLIKP</sequence>
<evidence type="ECO:0000313" key="1">
    <source>
        <dbReference type="EMBL" id="GMR55337.1"/>
    </source>
</evidence>
<dbReference type="EMBL" id="BTRK01000005">
    <property type="protein sequence ID" value="GMR55337.1"/>
    <property type="molecule type" value="Genomic_DNA"/>
</dbReference>
<organism evidence="1 2">
    <name type="scientific">Pristionchus mayeri</name>
    <dbReference type="NCBI Taxonomy" id="1317129"/>
    <lineage>
        <taxon>Eukaryota</taxon>
        <taxon>Metazoa</taxon>
        <taxon>Ecdysozoa</taxon>
        <taxon>Nematoda</taxon>
        <taxon>Chromadorea</taxon>
        <taxon>Rhabditida</taxon>
        <taxon>Rhabditina</taxon>
        <taxon>Diplogasteromorpha</taxon>
        <taxon>Diplogasteroidea</taxon>
        <taxon>Neodiplogasteridae</taxon>
        <taxon>Pristionchus</taxon>
    </lineage>
</organism>